<dbReference type="AlphaFoldDB" id="A0AAV3U6J7"/>
<protein>
    <recommendedName>
        <fullName evidence="18">TonB-dependent receptor</fullName>
    </recommendedName>
</protein>
<name>A0AAV3U6J7_9ALTE</name>
<comment type="similarity">
    <text evidence="11 12">Belongs to the TonB-dependent receptor family.</text>
</comment>
<dbReference type="Gene3D" id="2.40.170.20">
    <property type="entry name" value="TonB-dependent receptor, beta-barrel domain"/>
    <property type="match status" value="1"/>
</dbReference>
<dbReference type="RefSeq" id="WP_345425527.1">
    <property type="nucleotide sequence ID" value="NZ_AP031496.1"/>
</dbReference>
<keyword evidence="9 11" id="KW-0472">Membrane</keyword>
<evidence type="ECO:0000256" key="4">
    <source>
        <dbReference type="ARBA" id="ARBA00022496"/>
    </source>
</evidence>
<sequence>MYTLKRQGAFRTNLLASSIIAVSFHSVNSFAQEENSALILEEVIVTARRTDESVQSVPVTVTALDADALREATITSTTDLQQAVPGIFLGGSGGPQNPLYVIRGQSKGLIGTTSPAVVSYFAEVPQPAWGSAVPQVDMANIQILKGPQGTLFGRNTTGGAILYAPTTPSHELEGYVGVTAGRYDQKRIQGAVSVPLIEDKLAARIAADVNKRDGYTDNIGVGGDLDKVDTEALRFSLLAEFGAFTNTLIVDHFESDNDGFNIHPVSVFQPSGLNALGVVDDVIAQVDGLDERTNTSAFAQHERNKRLTVVNRTEFEFTESLSLLNIFGYQETDLDYAPNIDGLGTFNSPVMEAALSADPALGPLYVPGSAQTSIVKARLIDQTKQISNEIQLRGHSFDDRLDWIVGYFYLKAEPDGAGQINSTTVFQTQFQFNHPVAGLQTAYTNGGGQHFFLTDESEAIFFHGEYDLTDSLSVEVGLRYTEDEFELCLGSDAVPAWLGSDPVLFDESTCRNGDTSQILNSAVVTESSDATTWSFGLNWQATDDVFTYAVLRHGYRAGGANGPIFDGDLADYQTFDPEEVDDFELGIKADWNLGGIPVRTNLSYFQGEYENAQADLAGGVTTPSVCTEGVTLTPDGDCDATDDPTGGAVVLNVGDTSVSGVDLEVVARLTNALSVSFNATVQDADIDKIYDQDNAFIASRIGGAIPFLYFTNNVYQANINYSIPVEGFVEELVFNANYYSTSEAVKGDTEIPSYSLTNIRADLRGVAGSSIDVALYVNNVFDKEYGISSSISSRPLGLDSFVYGPPRLWGLEARYNF</sequence>
<keyword evidence="7" id="KW-0406">Ion transport</keyword>
<evidence type="ECO:0000256" key="8">
    <source>
        <dbReference type="ARBA" id="ARBA00023077"/>
    </source>
</evidence>
<dbReference type="Pfam" id="PF07715">
    <property type="entry name" value="Plug"/>
    <property type="match status" value="1"/>
</dbReference>
<evidence type="ECO:0000259" key="14">
    <source>
        <dbReference type="Pfam" id="PF00593"/>
    </source>
</evidence>
<evidence type="ECO:0000256" key="10">
    <source>
        <dbReference type="ARBA" id="ARBA00023237"/>
    </source>
</evidence>
<dbReference type="PANTHER" id="PTHR32552">
    <property type="entry name" value="FERRICHROME IRON RECEPTOR-RELATED"/>
    <property type="match status" value="1"/>
</dbReference>
<accession>A0AAV3U6J7</accession>
<dbReference type="Pfam" id="PF00593">
    <property type="entry name" value="TonB_dep_Rec_b-barrel"/>
    <property type="match status" value="1"/>
</dbReference>
<evidence type="ECO:0000256" key="1">
    <source>
        <dbReference type="ARBA" id="ARBA00004571"/>
    </source>
</evidence>
<dbReference type="InterPro" id="IPR036942">
    <property type="entry name" value="Beta-barrel_TonB_sf"/>
</dbReference>
<evidence type="ECO:0000313" key="17">
    <source>
        <dbReference type="Proteomes" id="UP001409585"/>
    </source>
</evidence>
<dbReference type="Proteomes" id="UP001409585">
    <property type="component" value="Unassembled WGS sequence"/>
</dbReference>
<feature type="domain" description="TonB-dependent receptor plug" evidence="15">
    <location>
        <begin position="54"/>
        <end position="160"/>
    </location>
</feature>
<keyword evidence="5 11" id="KW-0812">Transmembrane</keyword>
<dbReference type="GO" id="GO:0006826">
    <property type="term" value="P:iron ion transport"/>
    <property type="evidence" value="ECO:0007669"/>
    <property type="project" value="UniProtKB-KW"/>
</dbReference>
<evidence type="ECO:0000256" key="3">
    <source>
        <dbReference type="ARBA" id="ARBA00022452"/>
    </source>
</evidence>
<evidence type="ECO:0008006" key="18">
    <source>
        <dbReference type="Google" id="ProtNLM"/>
    </source>
</evidence>
<proteinExistence type="inferred from homology"/>
<organism evidence="16 17">
    <name type="scientific">Halioxenophilus aromaticivorans</name>
    <dbReference type="NCBI Taxonomy" id="1306992"/>
    <lineage>
        <taxon>Bacteria</taxon>
        <taxon>Pseudomonadati</taxon>
        <taxon>Pseudomonadota</taxon>
        <taxon>Gammaproteobacteria</taxon>
        <taxon>Alteromonadales</taxon>
        <taxon>Alteromonadaceae</taxon>
        <taxon>Halioxenophilus</taxon>
    </lineage>
</organism>
<keyword evidence="4" id="KW-0410">Iron transport</keyword>
<evidence type="ECO:0000256" key="5">
    <source>
        <dbReference type="ARBA" id="ARBA00022692"/>
    </source>
</evidence>
<evidence type="ECO:0000256" key="7">
    <source>
        <dbReference type="ARBA" id="ARBA00023065"/>
    </source>
</evidence>
<evidence type="ECO:0000256" key="11">
    <source>
        <dbReference type="PROSITE-ProRule" id="PRU01360"/>
    </source>
</evidence>
<feature type="chain" id="PRO_5043461398" description="TonB-dependent receptor" evidence="13">
    <location>
        <begin position="32"/>
        <end position="817"/>
    </location>
</feature>
<gene>
    <name evidence="16" type="ORF">GCM10025791_35330</name>
</gene>
<dbReference type="InterPro" id="IPR039426">
    <property type="entry name" value="TonB-dep_rcpt-like"/>
</dbReference>
<dbReference type="EMBL" id="BAABLX010000029">
    <property type="protein sequence ID" value="GAA4951706.1"/>
    <property type="molecule type" value="Genomic_DNA"/>
</dbReference>
<keyword evidence="2 11" id="KW-0813">Transport</keyword>
<reference evidence="17" key="1">
    <citation type="journal article" date="2019" name="Int. J. Syst. Evol. Microbiol.">
        <title>The Global Catalogue of Microorganisms (GCM) 10K type strain sequencing project: providing services to taxonomists for standard genome sequencing and annotation.</title>
        <authorList>
            <consortium name="The Broad Institute Genomics Platform"/>
            <consortium name="The Broad Institute Genome Sequencing Center for Infectious Disease"/>
            <person name="Wu L."/>
            <person name="Ma J."/>
        </authorList>
    </citation>
    <scope>NUCLEOTIDE SEQUENCE [LARGE SCALE GENOMIC DNA]</scope>
    <source>
        <strain evidence="17">JCM 19134</strain>
    </source>
</reference>
<evidence type="ECO:0000256" key="13">
    <source>
        <dbReference type="SAM" id="SignalP"/>
    </source>
</evidence>
<evidence type="ECO:0000256" key="9">
    <source>
        <dbReference type="ARBA" id="ARBA00023136"/>
    </source>
</evidence>
<dbReference type="PANTHER" id="PTHR32552:SF81">
    <property type="entry name" value="TONB-DEPENDENT OUTER MEMBRANE RECEPTOR"/>
    <property type="match status" value="1"/>
</dbReference>
<feature type="signal peptide" evidence="13">
    <location>
        <begin position="1"/>
        <end position="31"/>
    </location>
</feature>
<keyword evidence="13" id="KW-0732">Signal</keyword>
<keyword evidence="17" id="KW-1185">Reference proteome</keyword>
<evidence type="ECO:0000256" key="12">
    <source>
        <dbReference type="RuleBase" id="RU003357"/>
    </source>
</evidence>
<evidence type="ECO:0000313" key="16">
    <source>
        <dbReference type="EMBL" id="GAA4951706.1"/>
    </source>
</evidence>
<evidence type="ECO:0000256" key="6">
    <source>
        <dbReference type="ARBA" id="ARBA00023004"/>
    </source>
</evidence>
<dbReference type="InterPro" id="IPR012910">
    <property type="entry name" value="Plug_dom"/>
</dbReference>
<comment type="caution">
    <text evidence="16">The sequence shown here is derived from an EMBL/GenBank/DDBJ whole genome shotgun (WGS) entry which is preliminary data.</text>
</comment>
<dbReference type="InterPro" id="IPR000531">
    <property type="entry name" value="Beta-barrel_TonB"/>
</dbReference>
<comment type="subcellular location">
    <subcellularLocation>
        <location evidence="1 11">Cell outer membrane</location>
        <topology evidence="1 11">Multi-pass membrane protein</topology>
    </subcellularLocation>
</comment>
<evidence type="ECO:0000256" key="2">
    <source>
        <dbReference type="ARBA" id="ARBA00022448"/>
    </source>
</evidence>
<keyword evidence="3 11" id="KW-1134">Transmembrane beta strand</keyword>
<keyword evidence="8 12" id="KW-0798">TonB box</keyword>
<dbReference type="PROSITE" id="PS52016">
    <property type="entry name" value="TONB_DEPENDENT_REC_3"/>
    <property type="match status" value="1"/>
</dbReference>
<dbReference type="SUPFAM" id="SSF56935">
    <property type="entry name" value="Porins"/>
    <property type="match status" value="1"/>
</dbReference>
<evidence type="ECO:0000259" key="15">
    <source>
        <dbReference type="Pfam" id="PF07715"/>
    </source>
</evidence>
<keyword evidence="6" id="KW-0408">Iron</keyword>
<keyword evidence="10 11" id="KW-0998">Cell outer membrane</keyword>
<feature type="domain" description="TonB-dependent receptor-like beta-barrel" evidence="14">
    <location>
        <begin position="277"/>
        <end position="780"/>
    </location>
</feature>
<dbReference type="GO" id="GO:0009279">
    <property type="term" value="C:cell outer membrane"/>
    <property type="evidence" value="ECO:0007669"/>
    <property type="project" value="UniProtKB-SubCell"/>
</dbReference>